<evidence type="ECO:0000313" key="2">
    <source>
        <dbReference type="EMBL" id="KHJ93417.1"/>
    </source>
</evidence>
<dbReference type="EMBL" id="KN550782">
    <property type="protein sequence ID" value="KHJ93417.1"/>
    <property type="molecule type" value="Genomic_DNA"/>
</dbReference>
<dbReference type="Proteomes" id="UP000053660">
    <property type="component" value="Unassembled WGS sequence"/>
</dbReference>
<reference evidence="2 3" key="1">
    <citation type="submission" date="2014-03" db="EMBL/GenBank/DDBJ databases">
        <title>Draft genome of the hookworm Oesophagostomum dentatum.</title>
        <authorList>
            <person name="Mitreva M."/>
        </authorList>
    </citation>
    <scope>NUCLEOTIDE SEQUENCE [LARGE SCALE GENOMIC DNA]</scope>
    <source>
        <strain evidence="2 3">OD-Hann</strain>
    </source>
</reference>
<keyword evidence="3" id="KW-1185">Reference proteome</keyword>
<name>A0A0B1TC46_OESDE</name>
<feature type="non-terminal residue" evidence="2">
    <location>
        <position position="1"/>
    </location>
</feature>
<organism evidence="2 3">
    <name type="scientific">Oesophagostomum dentatum</name>
    <name type="common">Nodular worm</name>
    <dbReference type="NCBI Taxonomy" id="61180"/>
    <lineage>
        <taxon>Eukaryota</taxon>
        <taxon>Metazoa</taxon>
        <taxon>Ecdysozoa</taxon>
        <taxon>Nematoda</taxon>
        <taxon>Chromadorea</taxon>
        <taxon>Rhabditida</taxon>
        <taxon>Rhabditina</taxon>
        <taxon>Rhabditomorpha</taxon>
        <taxon>Strongyloidea</taxon>
        <taxon>Strongylidae</taxon>
        <taxon>Oesophagostomum</taxon>
    </lineage>
</organism>
<sequence length="163" mass="18161">ENKKEIVVPTADNKTEVAESTTPKVAESTAEPTDVPSSTVTTSAKVQIRDKRAADREMIRVPAARTMHEFQFDEEPIRAEKTEGTAGLMKRGPIGVKYHPRRIKRDAEKKEETAPPVQTPAKELEKEKMKELSEKIQNNLSGGGRSPSIDESVTVPYDDKDFQ</sequence>
<feature type="compositionally biased region" description="Basic and acidic residues" evidence="1">
    <location>
        <begin position="122"/>
        <end position="134"/>
    </location>
</feature>
<feature type="compositionally biased region" description="Low complexity" evidence="1">
    <location>
        <begin position="32"/>
        <end position="43"/>
    </location>
</feature>
<proteinExistence type="predicted"/>
<evidence type="ECO:0000313" key="3">
    <source>
        <dbReference type="Proteomes" id="UP000053660"/>
    </source>
</evidence>
<dbReference type="OrthoDB" id="5845353at2759"/>
<feature type="region of interest" description="Disordered" evidence="1">
    <location>
        <begin position="74"/>
        <end position="163"/>
    </location>
</feature>
<feature type="region of interest" description="Disordered" evidence="1">
    <location>
        <begin position="1"/>
        <end position="45"/>
    </location>
</feature>
<protein>
    <submittedName>
        <fullName evidence="2">Uncharacterized protein</fullName>
    </submittedName>
</protein>
<evidence type="ECO:0000256" key="1">
    <source>
        <dbReference type="SAM" id="MobiDB-lite"/>
    </source>
</evidence>
<feature type="compositionally biased region" description="Basic and acidic residues" evidence="1">
    <location>
        <begin position="74"/>
        <end position="83"/>
    </location>
</feature>
<gene>
    <name evidence="2" type="ORF">OESDEN_06672</name>
</gene>
<accession>A0A0B1TC46</accession>
<dbReference type="AlphaFoldDB" id="A0A0B1TC46"/>